<evidence type="ECO:0000313" key="5">
    <source>
        <dbReference type="Proteomes" id="UP000256379"/>
    </source>
</evidence>
<accession>A0A3D8ID52</accession>
<gene>
    <name evidence="4" type="ORF">CQA53_09105</name>
</gene>
<proteinExistence type="predicted"/>
<dbReference type="CDD" id="cd18095">
    <property type="entry name" value="SpoU-like_rRNA-MTase"/>
    <property type="match status" value="1"/>
</dbReference>
<comment type="caution">
    <text evidence="4">The sequence shown here is derived from an EMBL/GenBank/DDBJ whole genome shotgun (WGS) entry which is preliminary data.</text>
</comment>
<keyword evidence="5" id="KW-1185">Reference proteome</keyword>
<dbReference type="Gene3D" id="3.40.1280.10">
    <property type="match status" value="1"/>
</dbReference>
<dbReference type="Gene3D" id="3.30.1330.30">
    <property type="match status" value="1"/>
</dbReference>
<dbReference type="SUPFAM" id="SSF55315">
    <property type="entry name" value="L30e-like"/>
    <property type="match status" value="1"/>
</dbReference>
<dbReference type="PANTHER" id="PTHR46429">
    <property type="entry name" value="23S RRNA (GUANOSINE-2'-O-)-METHYLTRANSFERASE RLMB"/>
    <property type="match status" value="1"/>
</dbReference>
<sequence>MIIFGKQCFEYVLCKAPKQIKEIYLSKELNKDIFRRLQQLHVPIFRIDNKKAQAMAHGRNHQGMFAKIQEIPLLSTKDILDCHTLVVLSGLTDMGNIGSIVRTAYALGVCGVLLCDRDYPSLQILEGIFRASSGALLQMPLGFCVTSLEFANQAKMRGFTLLGTGLMPDSAHFSRESLQKWALFIGSEDRGLKQKLLQKMDIVLHIPMHNNFDSLNVSVATGILIDRIQR</sequence>
<dbReference type="GO" id="GO:0032259">
    <property type="term" value="P:methylation"/>
    <property type="evidence" value="ECO:0007669"/>
    <property type="project" value="UniProtKB-KW"/>
</dbReference>
<name>A0A3D8ID52_9HELI</name>
<keyword evidence="2 4" id="KW-0808">Transferase</keyword>
<dbReference type="GO" id="GO:0005829">
    <property type="term" value="C:cytosol"/>
    <property type="evidence" value="ECO:0007669"/>
    <property type="project" value="TreeGrafter"/>
</dbReference>
<dbReference type="InterPro" id="IPR001537">
    <property type="entry name" value="SpoU_MeTrfase"/>
</dbReference>
<evidence type="ECO:0000256" key="2">
    <source>
        <dbReference type="ARBA" id="ARBA00022679"/>
    </source>
</evidence>
<dbReference type="RefSeq" id="WP_115543692.1">
    <property type="nucleotide sequence ID" value="NZ_NXLQ01000029.1"/>
</dbReference>
<dbReference type="InterPro" id="IPR013123">
    <property type="entry name" value="SpoU_subst-bd"/>
</dbReference>
<dbReference type="InterPro" id="IPR029064">
    <property type="entry name" value="Ribosomal_eL30-like_sf"/>
</dbReference>
<dbReference type="AlphaFoldDB" id="A0A3D8ID52"/>
<dbReference type="GO" id="GO:0008173">
    <property type="term" value="F:RNA methyltransferase activity"/>
    <property type="evidence" value="ECO:0007669"/>
    <property type="project" value="InterPro"/>
</dbReference>
<organism evidence="4 5">
    <name type="scientific">Helicobacter didelphidarum</name>
    <dbReference type="NCBI Taxonomy" id="2040648"/>
    <lineage>
        <taxon>Bacteria</taxon>
        <taxon>Pseudomonadati</taxon>
        <taxon>Campylobacterota</taxon>
        <taxon>Epsilonproteobacteria</taxon>
        <taxon>Campylobacterales</taxon>
        <taxon>Helicobacteraceae</taxon>
        <taxon>Helicobacter</taxon>
    </lineage>
</organism>
<dbReference type="SMART" id="SM00967">
    <property type="entry name" value="SpoU_sub_bind"/>
    <property type="match status" value="1"/>
</dbReference>
<protein>
    <submittedName>
        <fullName evidence="4">23S rRNA (Guanosine(2251)-2'-O)-methyltransferase RlmB</fullName>
    </submittedName>
</protein>
<dbReference type="NCBIfam" id="TIGR00186">
    <property type="entry name" value="rRNA_methyl_3"/>
    <property type="match status" value="1"/>
</dbReference>
<dbReference type="InterPro" id="IPR029028">
    <property type="entry name" value="Alpha/beta_knot_MTases"/>
</dbReference>
<dbReference type="OrthoDB" id="9785673at2"/>
<evidence type="ECO:0000256" key="1">
    <source>
        <dbReference type="ARBA" id="ARBA00022603"/>
    </source>
</evidence>
<dbReference type="InterPro" id="IPR029026">
    <property type="entry name" value="tRNA_m1G_MTases_N"/>
</dbReference>
<feature type="domain" description="RNA 2-O ribose methyltransferase substrate binding" evidence="3">
    <location>
        <begin position="2"/>
        <end position="74"/>
    </location>
</feature>
<evidence type="ECO:0000313" key="4">
    <source>
        <dbReference type="EMBL" id="RDU62694.1"/>
    </source>
</evidence>
<dbReference type="PANTHER" id="PTHR46429:SF1">
    <property type="entry name" value="23S RRNA (GUANOSINE-2'-O-)-METHYLTRANSFERASE RLMB"/>
    <property type="match status" value="1"/>
</dbReference>
<dbReference type="EMBL" id="NXLQ01000029">
    <property type="protein sequence ID" value="RDU62694.1"/>
    <property type="molecule type" value="Genomic_DNA"/>
</dbReference>
<dbReference type="SUPFAM" id="SSF75217">
    <property type="entry name" value="alpha/beta knot"/>
    <property type="match status" value="1"/>
</dbReference>
<dbReference type="InterPro" id="IPR004441">
    <property type="entry name" value="rRNA_MeTrfase_TrmH"/>
</dbReference>
<evidence type="ECO:0000259" key="3">
    <source>
        <dbReference type="SMART" id="SM00967"/>
    </source>
</evidence>
<dbReference type="GO" id="GO:0003723">
    <property type="term" value="F:RNA binding"/>
    <property type="evidence" value="ECO:0007669"/>
    <property type="project" value="InterPro"/>
</dbReference>
<dbReference type="GO" id="GO:0006396">
    <property type="term" value="P:RNA processing"/>
    <property type="evidence" value="ECO:0007669"/>
    <property type="project" value="InterPro"/>
</dbReference>
<keyword evidence="1 4" id="KW-0489">Methyltransferase</keyword>
<dbReference type="Proteomes" id="UP000256379">
    <property type="component" value="Unassembled WGS sequence"/>
</dbReference>
<dbReference type="Pfam" id="PF00588">
    <property type="entry name" value="SpoU_methylase"/>
    <property type="match status" value="1"/>
</dbReference>
<dbReference type="Pfam" id="PF08032">
    <property type="entry name" value="SpoU_sub_bind"/>
    <property type="match status" value="1"/>
</dbReference>
<reference evidence="4 5" key="1">
    <citation type="submission" date="2018-04" db="EMBL/GenBank/DDBJ databases">
        <title>Novel Campyloabacter and Helicobacter Species and Strains.</title>
        <authorList>
            <person name="Mannion A.J."/>
            <person name="Shen Z."/>
            <person name="Fox J.G."/>
        </authorList>
    </citation>
    <scope>NUCLEOTIDE SEQUENCE [LARGE SCALE GENOMIC DNA]</scope>
    <source>
        <strain evidence="4 5">MIT 17-337</strain>
    </source>
</reference>